<dbReference type="Proteomes" id="UP000442714">
    <property type="component" value="Unassembled WGS sequence"/>
</dbReference>
<organism evidence="2 3">
    <name type="scientific">Pontixanthobacter aquaemixtae</name>
    <dbReference type="NCBI Taxonomy" id="1958940"/>
    <lineage>
        <taxon>Bacteria</taxon>
        <taxon>Pseudomonadati</taxon>
        <taxon>Pseudomonadota</taxon>
        <taxon>Alphaproteobacteria</taxon>
        <taxon>Sphingomonadales</taxon>
        <taxon>Erythrobacteraceae</taxon>
        <taxon>Pontixanthobacter</taxon>
    </lineage>
</organism>
<dbReference type="InterPro" id="IPR013096">
    <property type="entry name" value="Cupin_2"/>
</dbReference>
<reference evidence="2 3" key="1">
    <citation type="submission" date="2019-12" db="EMBL/GenBank/DDBJ databases">
        <title>Genomic-based taxomic classification of the family Erythrobacteraceae.</title>
        <authorList>
            <person name="Xu L."/>
        </authorList>
    </citation>
    <scope>NUCLEOTIDE SEQUENCE [LARGE SCALE GENOMIC DNA]</scope>
    <source>
        <strain evidence="2 3">KCTC 52763</strain>
    </source>
</reference>
<name>A0A844ZXE4_9SPHN</name>
<gene>
    <name evidence="2" type="ORF">GRI41_12335</name>
</gene>
<evidence type="ECO:0000313" key="2">
    <source>
        <dbReference type="EMBL" id="MXO91616.1"/>
    </source>
</evidence>
<dbReference type="Gene3D" id="2.60.120.10">
    <property type="entry name" value="Jelly Rolls"/>
    <property type="match status" value="1"/>
</dbReference>
<dbReference type="OrthoDB" id="512358at2"/>
<comment type="caution">
    <text evidence="2">The sequence shown here is derived from an EMBL/GenBank/DDBJ whole genome shotgun (WGS) entry which is preliminary data.</text>
</comment>
<accession>A0A844ZXE4</accession>
<evidence type="ECO:0000313" key="3">
    <source>
        <dbReference type="Proteomes" id="UP000442714"/>
    </source>
</evidence>
<dbReference type="RefSeq" id="WP_160605271.1">
    <property type="nucleotide sequence ID" value="NZ_WTYX01000002.1"/>
</dbReference>
<dbReference type="SUPFAM" id="SSF51182">
    <property type="entry name" value="RmlC-like cupins"/>
    <property type="match status" value="1"/>
</dbReference>
<proteinExistence type="predicted"/>
<evidence type="ECO:0000259" key="1">
    <source>
        <dbReference type="Pfam" id="PF07883"/>
    </source>
</evidence>
<dbReference type="InterPro" id="IPR014710">
    <property type="entry name" value="RmlC-like_jellyroll"/>
</dbReference>
<dbReference type="Pfam" id="PF07883">
    <property type="entry name" value="Cupin_2"/>
    <property type="match status" value="1"/>
</dbReference>
<dbReference type="InterPro" id="IPR011051">
    <property type="entry name" value="RmlC_Cupin_sf"/>
</dbReference>
<sequence length="131" mass="14358">MSSPKRLDQNWVHLGLGATAEAQPPFDGMEWYEAYGERTANDGAEGRLVSMHTFSGDWDSWEMHPVGAEMVLCTEGLIELVQEMDGREQTITLGPGEYAVNPPGVWHTANVAKTATAVFITAGEGTEHRPR</sequence>
<keyword evidence="3" id="KW-1185">Reference proteome</keyword>
<dbReference type="EMBL" id="WTYX01000002">
    <property type="protein sequence ID" value="MXO91616.1"/>
    <property type="molecule type" value="Genomic_DNA"/>
</dbReference>
<dbReference type="AlphaFoldDB" id="A0A844ZXE4"/>
<feature type="domain" description="Cupin type-2" evidence="1">
    <location>
        <begin position="58"/>
        <end position="120"/>
    </location>
</feature>
<protein>
    <submittedName>
        <fullName evidence="2">Cupin domain-containing protein</fullName>
    </submittedName>
</protein>